<evidence type="ECO:0000256" key="5">
    <source>
        <dbReference type="ARBA" id="ARBA00022737"/>
    </source>
</evidence>
<feature type="repeat" description="Solcar" evidence="8">
    <location>
        <begin position="154"/>
        <end position="248"/>
    </location>
</feature>
<evidence type="ECO:0008006" key="12">
    <source>
        <dbReference type="Google" id="ProtNLM"/>
    </source>
</evidence>
<evidence type="ECO:0000313" key="11">
    <source>
        <dbReference type="Proteomes" id="UP001165090"/>
    </source>
</evidence>
<evidence type="ECO:0000256" key="3">
    <source>
        <dbReference type="ARBA" id="ARBA00022448"/>
    </source>
</evidence>
<evidence type="ECO:0000256" key="6">
    <source>
        <dbReference type="ARBA" id="ARBA00022989"/>
    </source>
</evidence>
<reference evidence="10 11" key="1">
    <citation type="journal article" date="2023" name="IScience">
        <title>Expanded male sex-determining region conserved during the evolution of homothallism in the green alga Volvox.</title>
        <authorList>
            <person name="Yamamoto K."/>
            <person name="Matsuzaki R."/>
            <person name="Mahakham W."/>
            <person name="Heman W."/>
            <person name="Sekimoto H."/>
            <person name="Kawachi M."/>
            <person name="Minakuchi Y."/>
            <person name="Toyoda A."/>
            <person name="Nozaki H."/>
        </authorList>
    </citation>
    <scope>NUCLEOTIDE SEQUENCE [LARGE SCALE GENOMIC DNA]</scope>
    <source>
        <strain evidence="10 11">NIES-4468</strain>
    </source>
</reference>
<dbReference type="InterPro" id="IPR023395">
    <property type="entry name" value="MCP_dom_sf"/>
</dbReference>
<dbReference type="EMBL" id="BSDZ01000025">
    <property type="protein sequence ID" value="GLI65725.1"/>
    <property type="molecule type" value="Genomic_DNA"/>
</dbReference>
<gene>
    <name evidence="10" type="ORF">VaNZ11_009321</name>
</gene>
<dbReference type="PROSITE" id="PS50920">
    <property type="entry name" value="SOLCAR"/>
    <property type="match status" value="3"/>
</dbReference>
<sequence length="351" mass="36592">MIKEGKSARKAALKLGLTCSAAMVAEAVTYPIDMVKTRLQLQGELGRVLRSASLAATAPNMIGTAATSAKPYGAVGMAMELLRREGLRGLYAGLSPALIRHVFYTGTRITVYEWLRGTVATGTPVGSASPFTSVSSSAAGGGACKSSGASASVGGLGSKLLMGLTAGAVGQAVAVPADLIKVRLQAEGRLVVAGKLTAPRYKGMADCLRHVVKSDGWVGLWRGGGPAVQRAALVNLGELATYDLAKQAILAMGVTGGDNLVAHTASSVCSGFFASVVSVPADLVKTRMMSQDPVSPHYRSSLDCLVKSVRAEGVMALYKGFFPTWARLGPWQLVFWTSYEQMRRACDLGGF</sequence>
<dbReference type="Gene3D" id="1.50.40.10">
    <property type="entry name" value="Mitochondrial carrier domain"/>
    <property type="match status" value="1"/>
</dbReference>
<comment type="similarity">
    <text evidence="2 9">Belongs to the mitochondrial carrier (TC 2.A.29) family.</text>
</comment>
<evidence type="ECO:0000313" key="10">
    <source>
        <dbReference type="EMBL" id="GLI65725.1"/>
    </source>
</evidence>
<evidence type="ECO:0000256" key="9">
    <source>
        <dbReference type="RuleBase" id="RU000488"/>
    </source>
</evidence>
<dbReference type="Proteomes" id="UP001165090">
    <property type="component" value="Unassembled WGS sequence"/>
</dbReference>
<evidence type="ECO:0000256" key="1">
    <source>
        <dbReference type="ARBA" id="ARBA00004141"/>
    </source>
</evidence>
<evidence type="ECO:0000256" key="2">
    <source>
        <dbReference type="ARBA" id="ARBA00006375"/>
    </source>
</evidence>
<evidence type="ECO:0000256" key="4">
    <source>
        <dbReference type="ARBA" id="ARBA00022692"/>
    </source>
</evidence>
<evidence type="ECO:0000256" key="8">
    <source>
        <dbReference type="PROSITE-ProRule" id="PRU00282"/>
    </source>
</evidence>
<proteinExistence type="inferred from homology"/>
<dbReference type="SUPFAM" id="SSF103506">
    <property type="entry name" value="Mitochondrial carrier"/>
    <property type="match status" value="1"/>
</dbReference>
<keyword evidence="5" id="KW-0677">Repeat</keyword>
<dbReference type="PANTHER" id="PTHR45618">
    <property type="entry name" value="MITOCHONDRIAL DICARBOXYLATE CARRIER-RELATED"/>
    <property type="match status" value="1"/>
</dbReference>
<feature type="repeat" description="Solcar" evidence="8">
    <location>
        <begin position="13"/>
        <end position="118"/>
    </location>
</feature>
<name>A0ABQ5S753_9CHLO</name>
<comment type="caution">
    <text evidence="10">The sequence shown here is derived from an EMBL/GenBank/DDBJ whole genome shotgun (WGS) entry which is preliminary data.</text>
</comment>
<accession>A0ABQ5S753</accession>
<dbReference type="InterPro" id="IPR050391">
    <property type="entry name" value="Mito_Metabolite_Transporter"/>
</dbReference>
<keyword evidence="4 8" id="KW-0812">Transmembrane</keyword>
<keyword evidence="11" id="KW-1185">Reference proteome</keyword>
<protein>
    <recommendedName>
        <fullName evidence="12">Mitochondrial uncoupling protein 4</fullName>
    </recommendedName>
</protein>
<keyword evidence="7 8" id="KW-0472">Membrane</keyword>
<keyword evidence="3 9" id="KW-0813">Transport</keyword>
<comment type="subcellular location">
    <subcellularLocation>
        <location evidence="1">Membrane</location>
        <topology evidence="1">Multi-pass membrane protein</topology>
    </subcellularLocation>
</comment>
<dbReference type="Pfam" id="PF00153">
    <property type="entry name" value="Mito_carr"/>
    <property type="match status" value="3"/>
</dbReference>
<feature type="repeat" description="Solcar" evidence="8">
    <location>
        <begin position="258"/>
        <end position="345"/>
    </location>
</feature>
<dbReference type="InterPro" id="IPR018108">
    <property type="entry name" value="MCP_transmembrane"/>
</dbReference>
<evidence type="ECO:0000256" key="7">
    <source>
        <dbReference type="ARBA" id="ARBA00023136"/>
    </source>
</evidence>
<organism evidence="10 11">
    <name type="scientific">Volvox africanus</name>
    <dbReference type="NCBI Taxonomy" id="51714"/>
    <lineage>
        <taxon>Eukaryota</taxon>
        <taxon>Viridiplantae</taxon>
        <taxon>Chlorophyta</taxon>
        <taxon>core chlorophytes</taxon>
        <taxon>Chlorophyceae</taxon>
        <taxon>CS clade</taxon>
        <taxon>Chlamydomonadales</taxon>
        <taxon>Volvocaceae</taxon>
        <taxon>Volvox</taxon>
    </lineage>
</organism>
<keyword evidence="6" id="KW-1133">Transmembrane helix</keyword>